<evidence type="ECO:0000256" key="7">
    <source>
        <dbReference type="RuleBase" id="RU362042"/>
    </source>
</evidence>
<dbReference type="Gene3D" id="2.10.109.10">
    <property type="entry name" value="Umud Fragment, subunit A"/>
    <property type="match status" value="1"/>
</dbReference>
<evidence type="ECO:0000256" key="3">
    <source>
        <dbReference type="ARBA" id="ARBA00009370"/>
    </source>
</evidence>
<dbReference type="GO" id="GO:0009003">
    <property type="term" value="F:signal peptidase activity"/>
    <property type="evidence" value="ECO:0007669"/>
    <property type="project" value="UniProtKB-EC"/>
</dbReference>
<keyword evidence="10" id="KW-1185">Reference proteome</keyword>
<dbReference type="PROSITE" id="PS00760">
    <property type="entry name" value="SPASE_I_2"/>
    <property type="match status" value="1"/>
</dbReference>
<dbReference type="AlphaFoldDB" id="A0A1I3BCW8"/>
<dbReference type="Pfam" id="PF10502">
    <property type="entry name" value="Peptidase_S26"/>
    <property type="match status" value="1"/>
</dbReference>
<dbReference type="GO" id="GO:0006465">
    <property type="term" value="P:signal peptide processing"/>
    <property type="evidence" value="ECO:0007669"/>
    <property type="project" value="InterPro"/>
</dbReference>
<evidence type="ECO:0000256" key="5">
    <source>
        <dbReference type="ARBA" id="ARBA00022801"/>
    </source>
</evidence>
<evidence type="ECO:0000313" key="9">
    <source>
        <dbReference type="EMBL" id="SFH59789.1"/>
    </source>
</evidence>
<dbReference type="NCBIfam" id="TIGR02227">
    <property type="entry name" value="sigpep_I_bact"/>
    <property type="match status" value="1"/>
</dbReference>
<dbReference type="Proteomes" id="UP000198668">
    <property type="component" value="Unassembled WGS sequence"/>
</dbReference>
<dbReference type="PROSITE" id="PS00761">
    <property type="entry name" value="SPASE_I_3"/>
    <property type="match status" value="1"/>
</dbReference>
<feature type="active site" evidence="6">
    <location>
        <position position="40"/>
    </location>
</feature>
<accession>A0A1I3BCW8</accession>
<dbReference type="EMBL" id="FOQE01000005">
    <property type="protein sequence ID" value="SFH59789.1"/>
    <property type="molecule type" value="Genomic_DNA"/>
</dbReference>
<protein>
    <recommendedName>
        <fullName evidence="4 7">Signal peptidase I</fullName>
        <ecNumber evidence="4 7">3.4.21.89</ecNumber>
    </recommendedName>
</protein>
<organism evidence="9 10">
    <name type="scientific">Pisciglobus halotolerans</name>
    <dbReference type="NCBI Taxonomy" id="745365"/>
    <lineage>
        <taxon>Bacteria</taxon>
        <taxon>Bacillati</taxon>
        <taxon>Bacillota</taxon>
        <taxon>Bacilli</taxon>
        <taxon>Lactobacillales</taxon>
        <taxon>Carnobacteriaceae</taxon>
    </lineage>
</organism>
<dbReference type="GO" id="GO:0004252">
    <property type="term" value="F:serine-type endopeptidase activity"/>
    <property type="evidence" value="ECO:0007669"/>
    <property type="project" value="InterPro"/>
</dbReference>
<feature type="transmembrane region" description="Helical" evidence="7">
    <location>
        <begin position="12"/>
        <end position="34"/>
    </location>
</feature>
<dbReference type="PANTHER" id="PTHR43390">
    <property type="entry name" value="SIGNAL PEPTIDASE I"/>
    <property type="match status" value="1"/>
</dbReference>
<dbReference type="InterPro" id="IPR019758">
    <property type="entry name" value="Pept_S26A_signal_pept_1_CS"/>
</dbReference>
<name>A0A1I3BCW8_9LACT</name>
<dbReference type="PRINTS" id="PR00727">
    <property type="entry name" value="LEADERPTASE"/>
</dbReference>
<evidence type="ECO:0000313" key="10">
    <source>
        <dbReference type="Proteomes" id="UP000198668"/>
    </source>
</evidence>
<keyword evidence="7" id="KW-0472">Membrane</keyword>
<feature type="active site" evidence="6">
    <location>
        <position position="77"/>
    </location>
</feature>
<dbReference type="SUPFAM" id="SSF51306">
    <property type="entry name" value="LexA/Signal peptidase"/>
    <property type="match status" value="1"/>
</dbReference>
<dbReference type="CDD" id="cd06530">
    <property type="entry name" value="S26_SPase_I"/>
    <property type="match status" value="1"/>
</dbReference>
<comment type="catalytic activity">
    <reaction evidence="1 7">
        <text>Cleavage of hydrophobic, N-terminal signal or leader sequences from secreted and periplasmic proteins.</text>
        <dbReference type="EC" id="3.4.21.89"/>
    </reaction>
</comment>
<dbReference type="RefSeq" id="WP_047389847.1">
    <property type="nucleotide sequence ID" value="NZ_FOQE01000005.1"/>
</dbReference>
<dbReference type="InterPro" id="IPR019533">
    <property type="entry name" value="Peptidase_S26"/>
</dbReference>
<reference evidence="9 10" key="1">
    <citation type="submission" date="2016-10" db="EMBL/GenBank/DDBJ databases">
        <authorList>
            <person name="de Groot N.N."/>
        </authorList>
    </citation>
    <scope>NUCLEOTIDE SEQUENCE [LARGE SCALE GENOMIC DNA]</scope>
    <source>
        <strain evidence="9 10">DSM 27630</strain>
    </source>
</reference>
<dbReference type="GO" id="GO:0005886">
    <property type="term" value="C:plasma membrane"/>
    <property type="evidence" value="ECO:0007669"/>
    <property type="project" value="UniProtKB-SubCell"/>
</dbReference>
<evidence type="ECO:0000256" key="4">
    <source>
        <dbReference type="ARBA" id="ARBA00013208"/>
    </source>
</evidence>
<evidence type="ECO:0000259" key="8">
    <source>
        <dbReference type="Pfam" id="PF10502"/>
    </source>
</evidence>
<evidence type="ECO:0000256" key="1">
    <source>
        <dbReference type="ARBA" id="ARBA00000677"/>
    </source>
</evidence>
<gene>
    <name evidence="9" type="ORF">SAMN04489868_10581</name>
</gene>
<dbReference type="InterPro" id="IPR000223">
    <property type="entry name" value="Pept_S26A_signal_pept_1"/>
</dbReference>
<feature type="domain" description="Peptidase S26" evidence="8">
    <location>
        <begin position="11"/>
        <end position="171"/>
    </location>
</feature>
<keyword evidence="7" id="KW-0812">Transmembrane</keyword>
<evidence type="ECO:0000256" key="2">
    <source>
        <dbReference type="ARBA" id="ARBA00004401"/>
    </source>
</evidence>
<dbReference type="OrthoDB" id="9802919at2"/>
<dbReference type="EC" id="3.4.21.89" evidence="4 7"/>
<dbReference type="PANTHER" id="PTHR43390:SF1">
    <property type="entry name" value="CHLOROPLAST PROCESSING PEPTIDASE"/>
    <property type="match status" value="1"/>
</dbReference>
<dbReference type="InterPro" id="IPR019757">
    <property type="entry name" value="Pept_S26A_signal_pept_1_Lys-AS"/>
</dbReference>
<keyword evidence="5 7" id="KW-0378">Hydrolase</keyword>
<dbReference type="InterPro" id="IPR036286">
    <property type="entry name" value="LexA/Signal_pep-like_sf"/>
</dbReference>
<keyword evidence="7" id="KW-0645">Protease</keyword>
<comment type="similarity">
    <text evidence="3 7">Belongs to the peptidase S26 family.</text>
</comment>
<sequence>MQEKWKEKLKVWLKAAIIAGLLTLILRNFIFLPISVSGSSMIPTIDESDQLIVETVSSIERFDVVVFRDETGRPLVKRVIGLPGEHLRFENDQLYIDERPIDEPFLDNAFVKEAGGIWTSDFTLESLTGKMTIPKGEYFVMGDNRRLSNDSRYFGPIKADAIIGEVIMVYYPFDQIRIIK</sequence>
<comment type="subcellular location">
    <subcellularLocation>
        <location evidence="2">Cell membrane</location>
        <topology evidence="2">Single-pass type II membrane protein</topology>
    </subcellularLocation>
    <subcellularLocation>
        <location evidence="7">Membrane</location>
        <topology evidence="7">Single-pass type II membrane protein</topology>
    </subcellularLocation>
</comment>
<proteinExistence type="inferred from homology"/>
<evidence type="ECO:0000256" key="6">
    <source>
        <dbReference type="PIRSR" id="PIRSR600223-1"/>
    </source>
</evidence>
<keyword evidence="7" id="KW-1133">Transmembrane helix</keyword>